<dbReference type="Gene3D" id="2.40.128.10">
    <property type="match status" value="1"/>
</dbReference>
<dbReference type="Pfam" id="PF16369">
    <property type="entry name" value="GH43_C"/>
    <property type="match status" value="1"/>
</dbReference>
<comment type="similarity">
    <text evidence="2">Belongs to the glycosyl hydrolase 43 family.</text>
</comment>
<dbReference type="InterPro" id="IPR006710">
    <property type="entry name" value="Glyco_hydro_43"/>
</dbReference>
<proteinExistence type="inferred from homology"/>
<accession>A0ABV1FPA8</accession>
<dbReference type="PANTHER" id="PTHR43301:SF3">
    <property type="entry name" value="ARABINAN ENDO-1,5-ALPHA-L-ARABINOSIDASE A-RELATED"/>
    <property type="match status" value="1"/>
</dbReference>
<keyword evidence="4" id="KW-0326">Glycosidase</keyword>
<evidence type="ECO:0000259" key="6">
    <source>
        <dbReference type="Pfam" id="PF16369"/>
    </source>
</evidence>
<dbReference type="InterPro" id="IPR050727">
    <property type="entry name" value="GH43_arabinanases"/>
</dbReference>
<feature type="signal peptide" evidence="5">
    <location>
        <begin position="1"/>
        <end position="19"/>
    </location>
</feature>
<dbReference type="InterPro" id="IPR032291">
    <property type="entry name" value="Abn2_C"/>
</dbReference>
<dbReference type="RefSeq" id="WP_215759310.1">
    <property type="nucleotide sequence ID" value="NZ_JAHKBE010000009.1"/>
</dbReference>
<evidence type="ECO:0000259" key="7">
    <source>
        <dbReference type="Pfam" id="PF20578"/>
    </source>
</evidence>
<comment type="caution">
    <text evidence="8">The sequence shown here is derived from an EMBL/GenBank/DDBJ whole genome shotgun (WGS) entry which is preliminary data.</text>
</comment>
<sequence>MSKLSTLLLLSALSLTSQAQHTLTRSEAMTLYTTEAPKRVSVHDPSVVWDTQSQQYYIFGSHRAQARTADLYQWTHIAPAIPWGTVVGGAIVPGATNQEAFAHPQVTSLTTAAGRTISLPNFDAAAWSALASKDYNVDGNLWAPDIIYNPVMNKWCQYLSINGDSWASSVVLLTADNINGPYVYQGPVVIGGFNGKNANSYKNTDLEQVVGTQASLPSRYNKQAKWGDTWPNCIDPCVFYDENGQLWMSYGSWSGGIFMLKLDAKTGLRDYDATYPLTGSGANYTSDPYFGKKIAGGYYASGEGSYIQHIGDYYYLFMSYGGLTSDGGYEMEVFRSKNPDGPYVDPKGTSALFDRYLMNYGTNGSFRGEKILGSYENWGFMTTGKKTSFSTPGELSQGHNSAITDAQGRSFLIYHTRFNDGSKGHTVRVHQLFTTSNGWLAAAPFEFTGETVNDDSIATRQRFSAHELAGTYQVLVHKQGVDYINRETVKPIAVTLTEDGKVTGALTGTWSLTEGTSYMTLKAGGDTYQAVVVEQHMEPYTIKAIAFTGVGTAATVWGYKMADAYALSYLLRTATMPVGQGKTVNSNVNLYGVTQGYDNVSVAWKSSNPTILSDDGRYNPEAMTADNMPVDLVMTLTSGDWQCVDTFSVNVRKTTIPDQADIESGTVAYYNFDNRPIVNAFDSAQVALLKGQSGASVPSLQADHERSGQFVHTQFGASGRASYVQMDNPLNGATLTDGFTVSYWAQLTDENLWDCLFSFFNPLSQARLYMTGNAYVGYNNNTGNWIDLNHPSTVTTGYLNAGKWAFVTMTVSRTDGVKLYVDGSQKNISAVAGSQNGTSITTKAQFDYNELVDFVASCSNMYLGYGSFWGSAEASFDDLLVFNRVLTRTDVRALNMAANREHNFTPTGIVAPIANRRATADPKVYNLQGQCVGLSLSGLRPGVYVQNGKKYVVK</sequence>
<feature type="chain" id="PRO_5045059624" evidence="5">
    <location>
        <begin position="20"/>
        <end position="954"/>
    </location>
</feature>
<dbReference type="PANTHER" id="PTHR43301">
    <property type="entry name" value="ARABINAN ENDO-1,5-ALPHA-L-ARABINOSIDASE"/>
    <property type="match status" value="1"/>
</dbReference>
<evidence type="ECO:0000256" key="2">
    <source>
        <dbReference type="ARBA" id="ARBA00009865"/>
    </source>
</evidence>
<evidence type="ECO:0000256" key="4">
    <source>
        <dbReference type="ARBA" id="ARBA00023295"/>
    </source>
</evidence>
<comment type="pathway">
    <text evidence="1">Glycan metabolism; L-arabinan degradation.</text>
</comment>
<dbReference type="EMBL" id="JBBNFP010000009">
    <property type="protein sequence ID" value="MEQ2486236.1"/>
    <property type="molecule type" value="Genomic_DNA"/>
</dbReference>
<dbReference type="CDD" id="cd18832">
    <property type="entry name" value="GH43_GsAbnA-like"/>
    <property type="match status" value="1"/>
</dbReference>
<dbReference type="InterPro" id="IPR046780">
    <property type="entry name" value="aBig_2"/>
</dbReference>
<keyword evidence="9" id="KW-1185">Reference proteome</keyword>
<gene>
    <name evidence="8" type="ORF">AAAT34_04095</name>
</gene>
<dbReference type="Gene3D" id="2.60.120.200">
    <property type="match status" value="1"/>
</dbReference>
<evidence type="ECO:0000256" key="3">
    <source>
        <dbReference type="ARBA" id="ARBA00022801"/>
    </source>
</evidence>
<dbReference type="Proteomes" id="UP001487296">
    <property type="component" value="Unassembled WGS sequence"/>
</dbReference>
<evidence type="ECO:0000313" key="9">
    <source>
        <dbReference type="Proteomes" id="UP001487296"/>
    </source>
</evidence>
<organism evidence="8 9">
    <name type="scientific">Hallella faecis</name>
    <dbReference type="NCBI Taxonomy" id="2841596"/>
    <lineage>
        <taxon>Bacteria</taxon>
        <taxon>Pseudomonadati</taxon>
        <taxon>Bacteroidota</taxon>
        <taxon>Bacteroidia</taxon>
        <taxon>Bacteroidales</taxon>
        <taxon>Prevotellaceae</taxon>
        <taxon>Hallella</taxon>
    </lineage>
</organism>
<dbReference type="SUPFAM" id="SSF75005">
    <property type="entry name" value="Arabinanase/levansucrase/invertase"/>
    <property type="match status" value="1"/>
</dbReference>
<dbReference type="Pfam" id="PF20578">
    <property type="entry name" value="aBig_2"/>
    <property type="match status" value="1"/>
</dbReference>
<evidence type="ECO:0000256" key="5">
    <source>
        <dbReference type="SAM" id="SignalP"/>
    </source>
</evidence>
<dbReference type="Gene3D" id="2.115.10.20">
    <property type="entry name" value="Glycosyl hydrolase domain, family 43"/>
    <property type="match status" value="1"/>
</dbReference>
<name>A0ABV1FPA8_9BACT</name>
<dbReference type="Pfam" id="PF04616">
    <property type="entry name" value="Glyco_hydro_43"/>
    <property type="match status" value="1"/>
</dbReference>
<protein>
    <submittedName>
        <fullName evidence="8">Family 43 glycosylhydrolase</fullName>
    </submittedName>
</protein>
<keyword evidence="5" id="KW-0732">Signal</keyword>
<evidence type="ECO:0000256" key="1">
    <source>
        <dbReference type="ARBA" id="ARBA00004834"/>
    </source>
</evidence>
<keyword evidence="3" id="KW-0378">Hydrolase</keyword>
<evidence type="ECO:0000313" key="8">
    <source>
        <dbReference type="EMBL" id="MEQ2486236.1"/>
    </source>
</evidence>
<dbReference type="InterPro" id="IPR013320">
    <property type="entry name" value="ConA-like_dom_sf"/>
</dbReference>
<dbReference type="SUPFAM" id="SSF49899">
    <property type="entry name" value="Concanavalin A-like lectins/glucanases"/>
    <property type="match status" value="1"/>
</dbReference>
<dbReference type="InterPro" id="IPR023296">
    <property type="entry name" value="Glyco_hydro_beta-prop_sf"/>
</dbReference>
<feature type="domain" description="Extracellular endo-alpha-(1-&gt;5)-L-arabinanase C-terminal" evidence="6">
    <location>
        <begin position="445"/>
        <end position="558"/>
    </location>
</feature>
<feature type="domain" description="Atrophied bacterial Ig" evidence="7">
    <location>
        <begin position="582"/>
        <end position="653"/>
    </location>
</feature>
<reference evidence="8 9" key="1">
    <citation type="submission" date="2024-04" db="EMBL/GenBank/DDBJ databases">
        <title>Human intestinal bacterial collection.</title>
        <authorList>
            <person name="Pauvert C."/>
            <person name="Hitch T.C.A."/>
            <person name="Clavel T."/>
        </authorList>
    </citation>
    <scope>NUCLEOTIDE SEQUENCE [LARGE SCALE GENOMIC DNA]</scope>
    <source>
        <strain evidence="8 9">CLA-AA-H145</strain>
    </source>
</reference>